<reference evidence="18 19" key="1">
    <citation type="submission" date="2018-12" db="EMBL/GenBank/DDBJ databases">
        <authorList>
            <consortium name="Pathogen Informatics"/>
        </authorList>
    </citation>
    <scope>NUCLEOTIDE SEQUENCE [LARGE SCALE GENOMIC DNA]</scope>
    <source>
        <strain evidence="18 19">NCTC12967</strain>
    </source>
</reference>
<comment type="subcellular location">
    <subcellularLocation>
        <location evidence="1">Cell membrane</location>
        <topology evidence="1">Single-pass membrane protein</topology>
    </subcellularLocation>
</comment>
<dbReference type="InterPro" id="IPR024717">
    <property type="entry name" value="NapC/NirT/NrfH"/>
</dbReference>
<feature type="binding site" description="covalent" evidence="13">
    <location>
        <position position="157"/>
    </location>
    <ligand>
        <name>heme</name>
        <dbReference type="ChEBI" id="CHEBI:30413"/>
        <label>4</label>
    </ligand>
</feature>
<feature type="binding site" description="axial binding residue" evidence="14">
    <location>
        <position position="61"/>
    </location>
    <ligand>
        <name>heme</name>
        <dbReference type="ChEBI" id="CHEBI:30413"/>
        <label>1</label>
    </ligand>
    <ligandPart>
        <name>Fe</name>
        <dbReference type="ChEBI" id="CHEBI:18248"/>
    </ligandPart>
</feature>
<evidence type="ECO:0000256" key="6">
    <source>
        <dbReference type="ARBA" id="ARBA00022692"/>
    </source>
</evidence>
<dbReference type="InterPro" id="IPR038266">
    <property type="entry name" value="NapC/NirT_cytc_sf"/>
</dbReference>
<evidence type="ECO:0000256" key="2">
    <source>
        <dbReference type="ARBA" id="ARBA00007395"/>
    </source>
</evidence>
<keyword evidence="6 15" id="KW-0812">Transmembrane</keyword>
<evidence type="ECO:0000256" key="8">
    <source>
        <dbReference type="ARBA" id="ARBA00022982"/>
    </source>
</evidence>
<feature type="binding site" description="axial binding residue" evidence="14">
    <location>
        <position position="134"/>
    </location>
    <ligand>
        <name>heme</name>
        <dbReference type="ChEBI" id="CHEBI:30413"/>
        <label>3</label>
    </ligand>
    <ligandPart>
        <name>Fe</name>
        <dbReference type="ChEBI" id="CHEBI:18248"/>
    </ligandPart>
</feature>
<feature type="binding site" description="axial binding residue" evidence="14">
    <location>
        <position position="74"/>
    </location>
    <ligand>
        <name>heme</name>
        <dbReference type="ChEBI" id="CHEBI:30413"/>
        <label>3</label>
    </ligand>
    <ligandPart>
        <name>Fe</name>
        <dbReference type="ChEBI" id="CHEBI:18248"/>
    </ligandPart>
</feature>
<dbReference type="RefSeq" id="WP_041696525.1">
    <property type="nucleotide sequence ID" value="NZ_CAJZDL010000022.1"/>
</dbReference>
<feature type="binding site" description="covalent" evidence="13">
    <location>
        <position position="79"/>
    </location>
    <ligand>
        <name>heme</name>
        <dbReference type="ChEBI" id="CHEBI:30413"/>
        <label>2</label>
    </ligand>
</feature>
<evidence type="ECO:0000313" key="19">
    <source>
        <dbReference type="Proteomes" id="UP000273044"/>
    </source>
</evidence>
<evidence type="ECO:0000256" key="5">
    <source>
        <dbReference type="ARBA" id="ARBA00022617"/>
    </source>
</evidence>
<dbReference type="GO" id="GO:0009061">
    <property type="term" value="P:anaerobic respiration"/>
    <property type="evidence" value="ECO:0007669"/>
    <property type="project" value="TreeGrafter"/>
</dbReference>
<dbReference type="EMBL" id="LR134406">
    <property type="protein sequence ID" value="VEH70603.1"/>
    <property type="molecule type" value="Genomic_DNA"/>
</dbReference>
<dbReference type="InterPro" id="IPR005126">
    <property type="entry name" value="NapC/NirT_cyt_c_N"/>
</dbReference>
<dbReference type="InterPro" id="IPR051174">
    <property type="entry name" value="Cytochrome_c-type_ET"/>
</dbReference>
<keyword evidence="17" id="KW-0560">Oxidoreductase</keyword>
<evidence type="ECO:0000313" key="17">
    <source>
        <dbReference type="EMBL" id="QUC12248.1"/>
    </source>
</evidence>
<feature type="binding site" description="axial binding residue" evidence="14">
    <location>
        <position position="163"/>
    </location>
    <ligand>
        <name>heme</name>
        <dbReference type="ChEBI" id="CHEBI:30413"/>
        <label>2</label>
    </ligand>
    <ligandPart>
        <name>Fe</name>
        <dbReference type="ChEBI" id="CHEBI:18248"/>
    </ligandPart>
</feature>
<dbReference type="InterPro" id="IPR017571">
    <property type="entry name" value="NrfH"/>
</dbReference>
<dbReference type="EMBL" id="CP072385">
    <property type="protein sequence ID" value="QUC12248.1"/>
    <property type="molecule type" value="Genomic_DNA"/>
</dbReference>
<protein>
    <recommendedName>
        <fullName evidence="12">Cytochrome c-type protein</fullName>
    </recommendedName>
</protein>
<feature type="transmembrane region" description="Helical" evidence="15">
    <location>
        <begin position="21"/>
        <end position="41"/>
    </location>
</feature>
<comment type="similarity">
    <text evidence="2">Belongs to the NapC/NirT/NrfH family.</text>
</comment>
<feature type="domain" description="NapC/NirT cytochrome c N-terminal" evidence="16">
    <location>
        <begin position="23"/>
        <end position="164"/>
    </location>
</feature>
<evidence type="ECO:0000256" key="7">
    <source>
        <dbReference type="ARBA" id="ARBA00022723"/>
    </source>
</evidence>
<evidence type="ECO:0000256" key="13">
    <source>
        <dbReference type="PIRSR" id="PIRSR000013-1"/>
    </source>
</evidence>
<evidence type="ECO:0000256" key="4">
    <source>
        <dbReference type="ARBA" id="ARBA00022475"/>
    </source>
</evidence>
<evidence type="ECO:0000256" key="10">
    <source>
        <dbReference type="ARBA" id="ARBA00023004"/>
    </source>
</evidence>
<feature type="binding site" description="axial binding residue" evidence="14">
    <location>
        <position position="83"/>
    </location>
    <ligand>
        <name>heme</name>
        <dbReference type="ChEBI" id="CHEBI:30413"/>
        <label>2</label>
    </ligand>
    <ligandPart>
        <name>Fe</name>
        <dbReference type="ChEBI" id="CHEBI:18248"/>
    </ligandPart>
</feature>
<dbReference type="GO" id="GO:0020037">
    <property type="term" value="F:heme binding"/>
    <property type="evidence" value="ECO:0007669"/>
    <property type="project" value="InterPro"/>
</dbReference>
<evidence type="ECO:0000256" key="11">
    <source>
        <dbReference type="ARBA" id="ARBA00023136"/>
    </source>
</evidence>
<dbReference type="InterPro" id="IPR036280">
    <property type="entry name" value="Multihaem_cyt_sf"/>
</dbReference>
<keyword evidence="4" id="KW-1003">Cell membrane</keyword>
<organism evidence="17 20">
    <name type="scientific">Arachnia propionica</name>
    <dbReference type="NCBI Taxonomy" id="1750"/>
    <lineage>
        <taxon>Bacteria</taxon>
        <taxon>Bacillati</taxon>
        <taxon>Actinomycetota</taxon>
        <taxon>Actinomycetes</taxon>
        <taxon>Propionibacteriales</taxon>
        <taxon>Propionibacteriaceae</taxon>
        <taxon>Arachnia</taxon>
    </lineage>
</organism>
<dbReference type="PANTHER" id="PTHR30333">
    <property type="entry name" value="CYTOCHROME C-TYPE PROTEIN"/>
    <property type="match status" value="1"/>
</dbReference>
<dbReference type="OrthoDB" id="9782159at2"/>
<gene>
    <name evidence="17" type="primary">nrfH</name>
    <name evidence="17" type="ORF">J5A53_06075</name>
    <name evidence="18" type="ORF">NCTC12967_01905</name>
</gene>
<evidence type="ECO:0000256" key="1">
    <source>
        <dbReference type="ARBA" id="ARBA00004162"/>
    </source>
</evidence>
<dbReference type="PIRSF" id="PIRSF000013">
    <property type="entry name" value="4_hem_cytochrm_NapC"/>
    <property type="match status" value="1"/>
</dbReference>
<evidence type="ECO:0000256" key="15">
    <source>
        <dbReference type="SAM" id="Phobius"/>
    </source>
</evidence>
<dbReference type="GeneID" id="64407359"/>
<dbReference type="Pfam" id="PF03264">
    <property type="entry name" value="Cytochrom_NNT"/>
    <property type="match status" value="1"/>
</dbReference>
<evidence type="ECO:0000256" key="12">
    <source>
        <dbReference type="PIRNR" id="PIRNR000013"/>
    </source>
</evidence>
<accession>A0A3N4DQS1</accession>
<dbReference type="GO" id="GO:0022900">
    <property type="term" value="P:electron transport chain"/>
    <property type="evidence" value="ECO:0007669"/>
    <property type="project" value="InterPro"/>
</dbReference>
<feature type="binding site" description="covalent" evidence="13">
    <location>
        <position position="133"/>
    </location>
    <ligand>
        <name>heme</name>
        <dbReference type="ChEBI" id="CHEBI:30413"/>
        <label>3</label>
    </ligand>
</feature>
<dbReference type="NCBIfam" id="TIGR03153">
    <property type="entry name" value="cytochr_NrfH"/>
    <property type="match status" value="1"/>
</dbReference>
<evidence type="ECO:0000256" key="14">
    <source>
        <dbReference type="PIRSR" id="PIRSR000013-2"/>
    </source>
</evidence>
<dbReference type="GO" id="GO:0046872">
    <property type="term" value="F:metal ion binding"/>
    <property type="evidence" value="ECO:0007669"/>
    <property type="project" value="UniProtKB-KW"/>
</dbReference>
<dbReference type="SUPFAM" id="SSF48695">
    <property type="entry name" value="Multiheme cytochromes"/>
    <property type="match status" value="1"/>
</dbReference>
<feature type="binding site" description="axial binding residue" evidence="14">
    <location>
        <position position="158"/>
    </location>
    <ligand>
        <name>heme</name>
        <dbReference type="ChEBI" id="CHEBI:30413"/>
        <label>4</label>
    </ligand>
    <ligandPart>
        <name>Fe</name>
        <dbReference type="ChEBI" id="CHEBI:18248"/>
    </ligandPart>
</feature>
<dbReference type="Gene3D" id="1.10.3820.10">
    <property type="entry name" value="Di-heme elbow motif domain"/>
    <property type="match status" value="1"/>
</dbReference>
<keyword evidence="19" id="KW-1185">Reference proteome</keyword>
<keyword evidence="5 12" id="KW-0349">Heme</keyword>
<sequence>MKRFILARWQDFTRAFTGWTGVALAALLGAVLGVGVFTVFYSGSTEYLGDDPASCANCHAMNEQYEGWLKGSHHDVATCNSCHAPHNDIVYKYINKADNGFWHALKFTFQNYPENIKIRDHNREIVEAACIDCHGDYVDQAKNSSEHKGERMSCLRCHDGVGHKR</sequence>
<dbReference type="GO" id="GO:0009055">
    <property type="term" value="F:electron transfer activity"/>
    <property type="evidence" value="ECO:0007669"/>
    <property type="project" value="TreeGrafter"/>
</dbReference>
<feature type="binding site" evidence="13">
    <location>
        <position position="82"/>
    </location>
    <ligand>
        <name>a menaquinol</name>
        <dbReference type="ChEBI" id="CHEBI:18151"/>
    </ligand>
</feature>
<keyword evidence="11 15" id="KW-0472">Membrane</keyword>
<keyword evidence="7 12" id="KW-0479">Metal-binding</keyword>
<evidence type="ECO:0000256" key="9">
    <source>
        <dbReference type="ARBA" id="ARBA00022989"/>
    </source>
</evidence>
<evidence type="ECO:0000259" key="16">
    <source>
        <dbReference type="Pfam" id="PF03264"/>
    </source>
</evidence>
<feature type="binding site" description="covalent" evidence="13">
    <location>
        <position position="130"/>
    </location>
    <ligand>
        <name>heme</name>
        <dbReference type="ChEBI" id="CHEBI:30413"/>
        <label>3</label>
    </ligand>
</feature>
<dbReference type="PANTHER" id="PTHR30333:SF1">
    <property type="entry name" value="CYTOCHROME C-TYPE PROTEIN NAPC"/>
    <property type="match status" value="1"/>
</dbReference>
<feature type="binding site" description="covalent" evidence="13">
    <location>
        <position position="154"/>
    </location>
    <ligand>
        <name>heme</name>
        <dbReference type="ChEBI" id="CHEBI:30413"/>
        <label>4</label>
    </ligand>
</feature>
<comment type="PTM">
    <text evidence="12">Binds 4 heme groups per subunit.</text>
</comment>
<keyword evidence="8 12" id="KW-0249">Electron transport</keyword>
<reference evidence="17" key="2">
    <citation type="submission" date="2021-03" db="EMBL/GenBank/DDBJ databases">
        <title>Human Oral Microbial Genomes.</title>
        <authorList>
            <person name="Johnston C.D."/>
            <person name="Chen T."/>
            <person name="Dewhirst F.E."/>
        </authorList>
    </citation>
    <scope>NUCLEOTIDE SEQUENCE</scope>
    <source>
        <strain evidence="17">F0714</strain>
    </source>
</reference>
<evidence type="ECO:0000313" key="18">
    <source>
        <dbReference type="EMBL" id="VEH70603.1"/>
    </source>
</evidence>
<proteinExistence type="inferred from homology"/>
<name>A0A3N4DQS1_9ACTN</name>
<comment type="cofactor">
    <cofactor evidence="13">
        <name>heme</name>
        <dbReference type="ChEBI" id="CHEBI:30413"/>
    </cofactor>
    <text evidence="13">Binds 4 heme groups per subunit.</text>
</comment>
<feature type="binding site" evidence="13">
    <location>
        <position position="92"/>
    </location>
    <ligand>
        <name>a menaquinol</name>
        <dbReference type="ChEBI" id="CHEBI:18151"/>
    </ligand>
</feature>
<dbReference type="GO" id="GO:0005886">
    <property type="term" value="C:plasma membrane"/>
    <property type="evidence" value="ECO:0007669"/>
    <property type="project" value="UniProtKB-SubCell"/>
</dbReference>
<dbReference type="Proteomes" id="UP000273044">
    <property type="component" value="Chromosome"/>
</dbReference>
<feature type="binding site" description="covalent" evidence="13">
    <location>
        <position position="58"/>
    </location>
    <ligand>
        <name>heme</name>
        <dbReference type="ChEBI" id="CHEBI:30413"/>
        <label>1</label>
    </ligand>
</feature>
<dbReference type="AlphaFoldDB" id="A0A3N4DQS1"/>
<evidence type="ECO:0000313" key="20">
    <source>
        <dbReference type="Proteomes" id="UP000677180"/>
    </source>
</evidence>
<keyword evidence="9 15" id="KW-1133">Transmembrane helix</keyword>
<keyword evidence="3 12" id="KW-0813">Transport</keyword>
<dbReference type="GO" id="GO:0016491">
    <property type="term" value="F:oxidoreductase activity"/>
    <property type="evidence" value="ECO:0007669"/>
    <property type="project" value="UniProtKB-KW"/>
</dbReference>
<keyword evidence="10 12" id="KW-0408">Iron</keyword>
<dbReference type="GO" id="GO:0019333">
    <property type="term" value="P:denitrification pathway"/>
    <property type="evidence" value="ECO:0007669"/>
    <property type="project" value="InterPro"/>
</dbReference>
<evidence type="ECO:0000256" key="3">
    <source>
        <dbReference type="ARBA" id="ARBA00022448"/>
    </source>
</evidence>
<feature type="binding site" description="covalent" evidence="13">
    <location>
        <position position="55"/>
    </location>
    <ligand>
        <name>heme</name>
        <dbReference type="ChEBI" id="CHEBI:30413"/>
        <label>1</label>
    </ligand>
</feature>
<dbReference type="Proteomes" id="UP000677180">
    <property type="component" value="Chromosome"/>
</dbReference>
<feature type="binding site" evidence="13">
    <location>
        <position position="80"/>
    </location>
    <ligand>
        <name>a menaquinol</name>
        <dbReference type="ChEBI" id="CHEBI:18151"/>
    </ligand>
</feature>